<reference evidence="4" key="1">
    <citation type="submission" date="2022-12" db="EMBL/GenBank/DDBJ databases">
        <title>Polyphasic identification of a Novel Hot-Spring Cyanobacterium Ocullathermofonsia sinensis gen nov. sp. nov. and Genomic Insights on its Adaptations to the Thermal Habitat.</title>
        <authorList>
            <person name="Daroch M."/>
            <person name="Tang J."/>
            <person name="Jiang Y."/>
        </authorList>
    </citation>
    <scope>NUCLEOTIDE SEQUENCE</scope>
    <source>
        <strain evidence="4">PKUAC-SCTA174</strain>
    </source>
</reference>
<dbReference type="CDD" id="cd04194">
    <property type="entry name" value="GT8_A4GalT_like"/>
    <property type="match status" value="1"/>
</dbReference>
<evidence type="ECO:0000256" key="1">
    <source>
        <dbReference type="ARBA" id="ARBA00022676"/>
    </source>
</evidence>
<dbReference type="GO" id="GO:0016757">
    <property type="term" value="F:glycosyltransferase activity"/>
    <property type="evidence" value="ECO:0007669"/>
    <property type="project" value="UniProtKB-KW"/>
</dbReference>
<dbReference type="Gene3D" id="3.90.550.10">
    <property type="entry name" value="Spore Coat Polysaccharide Biosynthesis Protein SpsA, Chain A"/>
    <property type="match status" value="1"/>
</dbReference>
<dbReference type="Pfam" id="PF01501">
    <property type="entry name" value="Glyco_transf_8"/>
    <property type="match status" value="1"/>
</dbReference>
<accession>A0A9E9C2U1</accession>
<organism evidence="4 5">
    <name type="scientific">Thermocoleostomius sinensis A174</name>
    <dbReference type="NCBI Taxonomy" id="2016057"/>
    <lineage>
        <taxon>Bacteria</taxon>
        <taxon>Bacillati</taxon>
        <taxon>Cyanobacteriota</taxon>
        <taxon>Cyanophyceae</taxon>
        <taxon>Oculatellales</taxon>
        <taxon>Oculatellaceae</taxon>
        <taxon>Thermocoleostomius</taxon>
    </lineage>
</organism>
<keyword evidence="2" id="KW-0808">Transferase</keyword>
<keyword evidence="1" id="KW-0328">Glycosyltransferase</keyword>
<protein>
    <submittedName>
        <fullName evidence="4">Glycosyltransferase family 8 protein</fullName>
    </submittedName>
</protein>
<dbReference type="AlphaFoldDB" id="A0A9E9C2U1"/>
<dbReference type="InterPro" id="IPR050748">
    <property type="entry name" value="Glycosyltrans_8_dom-fam"/>
</dbReference>
<dbReference type="KEGG" id="tsin:OXH18_13725"/>
<dbReference type="InterPro" id="IPR002495">
    <property type="entry name" value="Glyco_trans_8"/>
</dbReference>
<dbReference type="EMBL" id="CP113797">
    <property type="protein sequence ID" value="WAL58246.1"/>
    <property type="molecule type" value="Genomic_DNA"/>
</dbReference>
<dbReference type="InterPro" id="IPR029044">
    <property type="entry name" value="Nucleotide-diphossugar_trans"/>
</dbReference>
<evidence type="ECO:0000256" key="2">
    <source>
        <dbReference type="ARBA" id="ARBA00022679"/>
    </source>
</evidence>
<dbReference type="SUPFAM" id="SSF53448">
    <property type="entry name" value="Nucleotide-diphospho-sugar transferases"/>
    <property type="match status" value="1"/>
</dbReference>
<gene>
    <name evidence="4" type="ORF">OXH18_13725</name>
</gene>
<name>A0A9E9C2U1_9CYAN</name>
<dbReference type="PANTHER" id="PTHR13778:SF47">
    <property type="entry name" value="LIPOPOLYSACCHARIDE 1,3-GALACTOSYLTRANSFERASE"/>
    <property type="match status" value="1"/>
</dbReference>
<evidence type="ECO:0000313" key="4">
    <source>
        <dbReference type="EMBL" id="WAL58246.1"/>
    </source>
</evidence>
<dbReference type="Proteomes" id="UP001163152">
    <property type="component" value="Chromosome"/>
</dbReference>
<sequence>MIDIASNVIYLACAADDFYAMPLGVTICSAVSNLSKHYRVVLYVLDGGIHRVNKLKLMESLDQARVEIHWLRPSSSQIEQIYYQSKNSYPISAYLRLLLPEILPRQVEKVIYLDTDVIVKGDLKELWEIEVENYALLAVQDAVHRFLHQAQHLKHLDLTAMGISAEHKYLNSGVLVINLQRWRTDRIANQVIDFLAHHPELPYPDQDGINLILAGEWKELHPLWNQVHVLHLFSAWHESPYSQDWFDEAVKHPAIIHFTGRPKPWISNCTHPQKGAFLHYLSMTAWAGTTTTKWNYLEQLLRRSIRRLMRGVKNWMWRFTQLANAEH</sequence>
<keyword evidence="5" id="KW-1185">Reference proteome</keyword>
<evidence type="ECO:0000256" key="3">
    <source>
        <dbReference type="ARBA" id="ARBA00022723"/>
    </source>
</evidence>
<dbReference type="GO" id="GO:0046872">
    <property type="term" value="F:metal ion binding"/>
    <property type="evidence" value="ECO:0007669"/>
    <property type="project" value="UniProtKB-KW"/>
</dbReference>
<dbReference type="PANTHER" id="PTHR13778">
    <property type="entry name" value="GLYCOSYLTRANSFERASE 8 DOMAIN-CONTAINING PROTEIN"/>
    <property type="match status" value="1"/>
</dbReference>
<evidence type="ECO:0000313" key="5">
    <source>
        <dbReference type="Proteomes" id="UP001163152"/>
    </source>
</evidence>
<dbReference type="RefSeq" id="WP_268607650.1">
    <property type="nucleotide sequence ID" value="NZ_CP113797.1"/>
</dbReference>
<proteinExistence type="predicted"/>
<keyword evidence="3" id="KW-0479">Metal-binding</keyword>